<keyword evidence="5 8" id="KW-0648">Protein biosynthesis</keyword>
<sequence length="572" mass="68324">MIIFVLKFVSNSLFKIKTHLHFIEKIIEEDIKNGFPIKKIKFRFPPEPNGFLHIGHIKAICLNFELSQKYKSPINLRFDDTNPIVENKNFINSIKKDILFLGFHWDHESYASDYFPKLYKWAIKLIKENKAYVDDQSQNIIQVQRKNPFEIGINSNYRSRSIEENLYLFEKMKNGFFGEGTCVLRAKINMSSSNMNMRDPIMYRILRKKHHRTRYQWCIYPTYDWTHGLCDYIEQISHSLCSLEFENRRPLYNWYLDQIYIDDNNKETIRPKQIEFSRLNLSHTITSKRKIQYLIEKKVIQSWDDPRILTISGLRRKGYTSVALKNFIHQIGITKRNNIIDISSLEFWVRKHLNEIAFRTMVVLHPIQLIIDNYASDTTEWVEGENNPENSNFGNRKIPFSKFLYIEKDDFLEKEKENFFRLCIGKEVRLKNAYIIKANSVIKNHEGEIKEIHCTYDPKSKSGKKNKIEEKRRVKSTLHWVSIKHSFPIKINLYNPLFLKKNPDIDFYKHINPKSKDKIIGYAEPSLKKAKKGEHFQFQRIGYFYVDSKIKNDQIIFNKTVSIKNQWKKNEK</sequence>
<dbReference type="Proteomes" id="UP000217805">
    <property type="component" value="Chromosome"/>
</dbReference>
<dbReference type="PANTHER" id="PTHR43097">
    <property type="entry name" value="GLUTAMINE-TRNA LIGASE"/>
    <property type="match status" value="1"/>
</dbReference>
<evidence type="ECO:0000259" key="10">
    <source>
        <dbReference type="Pfam" id="PF03950"/>
    </source>
</evidence>
<evidence type="ECO:0000259" key="9">
    <source>
        <dbReference type="Pfam" id="PF00749"/>
    </source>
</evidence>
<evidence type="ECO:0000259" key="11">
    <source>
        <dbReference type="Pfam" id="PF20974"/>
    </source>
</evidence>
<keyword evidence="1" id="KW-0963">Cytoplasm</keyword>
<feature type="domain" description="tRNA synthetases class I (E and Q) anti-codon binding" evidence="11">
    <location>
        <begin position="477"/>
        <end position="547"/>
    </location>
</feature>
<dbReference type="NCBIfam" id="TIGR00440">
    <property type="entry name" value="glnS"/>
    <property type="match status" value="1"/>
</dbReference>
<keyword evidence="13" id="KW-1185">Reference proteome</keyword>
<dbReference type="InterPro" id="IPR020059">
    <property type="entry name" value="Glu/Gln-tRNA-synth_Ib_codon-bd"/>
</dbReference>
<name>A0ABN5V4Y3_9FLAO</name>
<dbReference type="Pfam" id="PF00749">
    <property type="entry name" value="tRNA-synt_1c"/>
    <property type="match status" value="1"/>
</dbReference>
<dbReference type="EC" id="6.1.1.18" evidence="7"/>
<dbReference type="InterPro" id="IPR050132">
    <property type="entry name" value="Gln/Glu-tRNA_Ligase"/>
</dbReference>
<dbReference type="Gene3D" id="3.40.50.620">
    <property type="entry name" value="HUPs"/>
    <property type="match status" value="1"/>
</dbReference>
<reference evidence="12 13" key="1">
    <citation type="journal article" date="2015" name="Microbes Environ.">
        <title>An Efficient Strategy Developed for Next-Generation Sequencing of Endosymbiont Genomes Performed Using Crude DNA Isolated from Host Tissues: A Case Study of Blattabacterium cuenoti Inhabiting the Fat Bodies of Cockroaches.</title>
        <authorList>
            <person name="Kinjo Y."/>
            <person name="Saitoh S."/>
            <person name="Tokuda G."/>
        </authorList>
    </citation>
    <scope>NUCLEOTIDE SEQUENCE [LARGE SCALE GENOMIC DNA]</scope>
    <source>
        <strain evidence="12 13">BPAY</strain>
    </source>
</reference>
<dbReference type="InterPro" id="IPR014729">
    <property type="entry name" value="Rossmann-like_a/b/a_fold"/>
</dbReference>
<keyword evidence="4 8" id="KW-0067">ATP-binding</keyword>
<evidence type="ECO:0000256" key="8">
    <source>
        <dbReference type="RuleBase" id="RU363037"/>
    </source>
</evidence>
<keyword evidence="2 8" id="KW-0436">Ligase</keyword>
<organism evidence="12 13">
    <name type="scientific">Blattabacterium cuenoti BPAY</name>
    <dbReference type="NCBI Taxonomy" id="1457031"/>
    <lineage>
        <taxon>Bacteria</taxon>
        <taxon>Pseudomonadati</taxon>
        <taxon>Bacteroidota</taxon>
        <taxon>Flavobacteriia</taxon>
        <taxon>Flavobacteriales</taxon>
        <taxon>Blattabacteriaceae</taxon>
        <taxon>Blattabacterium</taxon>
    </lineage>
</organism>
<dbReference type="InterPro" id="IPR020058">
    <property type="entry name" value="Glu/Gln-tRNA-synth_Ib_cat-dom"/>
</dbReference>
<evidence type="ECO:0000256" key="3">
    <source>
        <dbReference type="ARBA" id="ARBA00022741"/>
    </source>
</evidence>
<dbReference type="InterPro" id="IPR049437">
    <property type="entry name" value="tRNA-synt_1c_C2"/>
</dbReference>
<evidence type="ECO:0000256" key="7">
    <source>
        <dbReference type="NCBIfam" id="TIGR00440"/>
    </source>
</evidence>
<dbReference type="InterPro" id="IPR004514">
    <property type="entry name" value="Gln-tRNA-synth"/>
</dbReference>
<feature type="domain" description="Glutamyl/glutaminyl-tRNA synthetase class Ib catalytic" evidence="9">
    <location>
        <begin position="39"/>
        <end position="354"/>
    </location>
</feature>
<evidence type="ECO:0000256" key="2">
    <source>
        <dbReference type="ARBA" id="ARBA00022598"/>
    </source>
</evidence>
<dbReference type="InterPro" id="IPR020056">
    <property type="entry name" value="Rbsml_bL25/Gln-tRNA_synth_N"/>
</dbReference>
<evidence type="ECO:0000256" key="1">
    <source>
        <dbReference type="ARBA" id="ARBA00022490"/>
    </source>
</evidence>
<evidence type="ECO:0000256" key="6">
    <source>
        <dbReference type="ARBA" id="ARBA00023146"/>
    </source>
</evidence>
<dbReference type="Gene3D" id="1.10.1160.10">
    <property type="entry name" value="Glutamyl-trna Synthetase, Domain 2"/>
    <property type="match status" value="1"/>
</dbReference>
<gene>
    <name evidence="12" type="primary">glnS</name>
    <name evidence="12" type="ORF">BPAY_459</name>
</gene>
<keyword evidence="6 8" id="KW-0030">Aminoacyl-tRNA synthetase</keyword>
<evidence type="ECO:0000313" key="13">
    <source>
        <dbReference type="Proteomes" id="UP000217805"/>
    </source>
</evidence>
<dbReference type="InterPro" id="IPR011035">
    <property type="entry name" value="Ribosomal_bL25/Gln-tRNA_synth"/>
</dbReference>
<dbReference type="Pfam" id="PF20974">
    <property type="entry name" value="tRNA-synt_1c_C2"/>
    <property type="match status" value="1"/>
</dbReference>
<dbReference type="Pfam" id="PF03950">
    <property type="entry name" value="tRNA-synt_1c_C"/>
    <property type="match status" value="1"/>
</dbReference>
<dbReference type="InterPro" id="IPR020061">
    <property type="entry name" value="Glu_tRNA_lig_a-bdl"/>
</dbReference>
<keyword evidence="3 8" id="KW-0547">Nucleotide-binding</keyword>
<protein>
    <recommendedName>
        <fullName evidence="7">Glutamine--tRNA ligase</fullName>
        <ecNumber evidence="7">6.1.1.18</ecNumber>
    </recommendedName>
</protein>
<dbReference type="GO" id="GO:0016874">
    <property type="term" value="F:ligase activity"/>
    <property type="evidence" value="ECO:0007669"/>
    <property type="project" value="UniProtKB-KW"/>
</dbReference>
<accession>A0ABN5V4Y3</accession>
<dbReference type="SUPFAM" id="SSF50715">
    <property type="entry name" value="Ribosomal protein L25-like"/>
    <property type="match status" value="1"/>
</dbReference>
<evidence type="ECO:0000256" key="5">
    <source>
        <dbReference type="ARBA" id="ARBA00022917"/>
    </source>
</evidence>
<proteinExistence type="inferred from homology"/>
<evidence type="ECO:0000256" key="4">
    <source>
        <dbReference type="ARBA" id="ARBA00022840"/>
    </source>
</evidence>
<feature type="domain" description="Glutamyl/glutaminyl-tRNA synthetase class Ib anti-codon binding" evidence="10">
    <location>
        <begin position="357"/>
        <end position="457"/>
    </location>
</feature>
<evidence type="ECO:0000313" key="12">
    <source>
        <dbReference type="EMBL" id="BAR92188.1"/>
    </source>
</evidence>
<dbReference type="Gene3D" id="3.90.800.10">
    <property type="entry name" value="Glutamyl-tRNA Synthetase, Domain 3"/>
    <property type="match status" value="1"/>
</dbReference>
<comment type="similarity">
    <text evidence="8">Belongs to the class-I aminoacyl-tRNA synthetase family.</text>
</comment>
<dbReference type="SUPFAM" id="SSF52374">
    <property type="entry name" value="Nucleotidylyl transferase"/>
    <property type="match status" value="1"/>
</dbReference>
<dbReference type="PANTHER" id="PTHR43097:SF5">
    <property type="entry name" value="GLUTAMATE--TRNA LIGASE"/>
    <property type="match status" value="1"/>
</dbReference>
<dbReference type="Gene3D" id="2.40.240.10">
    <property type="entry name" value="Ribosomal Protein L25, Chain P"/>
    <property type="match status" value="2"/>
</dbReference>
<dbReference type="EMBL" id="AP014609">
    <property type="protein sequence ID" value="BAR92188.1"/>
    <property type="molecule type" value="Genomic_DNA"/>
</dbReference>